<accession>A0A3E1BY39</accession>
<dbReference type="SUPFAM" id="SSF50249">
    <property type="entry name" value="Nucleic acid-binding proteins"/>
    <property type="match status" value="1"/>
</dbReference>
<dbReference type="Gene3D" id="3.30.1490.70">
    <property type="match status" value="1"/>
</dbReference>
<dbReference type="InterPro" id="IPR012309">
    <property type="entry name" value="DNA_ligase_ATP-dep_C"/>
</dbReference>
<dbReference type="InterPro" id="IPR050191">
    <property type="entry name" value="ATP-dep_DNA_ligase"/>
</dbReference>
<dbReference type="GO" id="GO:0006310">
    <property type="term" value="P:DNA recombination"/>
    <property type="evidence" value="ECO:0007669"/>
    <property type="project" value="InterPro"/>
</dbReference>
<dbReference type="RefSeq" id="WP_116272601.1">
    <property type="nucleotide sequence ID" value="NZ_KZ859521.1"/>
</dbReference>
<comment type="similarity">
    <text evidence="1">Belongs to the ATP-dependent DNA ligase family.</text>
</comment>
<dbReference type="Pfam" id="PF04679">
    <property type="entry name" value="DNA_ligase_A_C"/>
    <property type="match status" value="1"/>
</dbReference>
<dbReference type="InterPro" id="IPR014146">
    <property type="entry name" value="LigD_ligase_dom"/>
</dbReference>
<reference evidence="7 8" key="1">
    <citation type="submission" date="2017-03" db="EMBL/GenBank/DDBJ databases">
        <title>Genome analysis of Rhizobial strains effectives or ineffectives for nitrogen fixation isolated from bean seeds.</title>
        <authorList>
            <person name="Peralta H."/>
            <person name="Aguilar-Vera A."/>
            <person name="Mora Y."/>
            <person name="Vargas-Lagunas C."/>
            <person name="Girard L."/>
            <person name="Mora J."/>
        </authorList>
    </citation>
    <scope>NUCLEOTIDE SEQUENCE [LARGE SCALE GENOMIC DNA]</scope>
    <source>
        <strain evidence="7 8">CCGM5</strain>
    </source>
</reference>
<proteinExistence type="inferred from homology"/>
<evidence type="ECO:0000259" key="6">
    <source>
        <dbReference type="PROSITE" id="PS50160"/>
    </source>
</evidence>
<dbReference type="PANTHER" id="PTHR45674">
    <property type="entry name" value="DNA LIGASE 1/3 FAMILY MEMBER"/>
    <property type="match status" value="1"/>
</dbReference>
<dbReference type="InterPro" id="IPR012340">
    <property type="entry name" value="NA-bd_OB-fold"/>
</dbReference>
<dbReference type="CDD" id="cd07906">
    <property type="entry name" value="Adenylation_DNA_ligase_LigD_LigC"/>
    <property type="match status" value="1"/>
</dbReference>
<sequence>MVKRPSKLLLQDQDTSLLGRPRRRRDPSQPSLPFAPLPDRIEPCLALLKQKPPVGPQWAFEVKWDGYRVAVHLDHGQVRILTRGGHDWTDRFPAIAEAARNLGVAMAILDGEAVVLDDQGRSDFGALQQSLDGRSGKKTSDASILMAFDLLYFDGHNLMGTELAVRRHLLENIIPRGTEGAIRLSEEVEADGASLLTAACEHGLEGIIGKDRESLYRSGRGGDWVKIKCIRSDTFAVVGYEHSLSARAGIGALVLAARKDGNLVYVGSVGTGFAESAAWKLREQLDKLVAKKSPVNYSGRRKDVVWVRPRLLAEIEYRAWTHDGKLRHAYKGLRDAANVYEIE</sequence>
<dbReference type="PANTHER" id="PTHR45674:SF4">
    <property type="entry name" value="DNA LIGASE 1"/>
    <property type="match status" value="1"/>
</dbReference>
<comment type="caution">
    <text evidence="7">The sequence shown here is derived from an EMBL/GenBank/DDBJ whole genome shotgun (WGS) entry which is preliminary data.</text>
</comment>
<keyword evidence="3 7" id="KW-0436">Ligase</keyword>
<dbReference type="Pfam" id="PF01068">
    <property type="entry name" value="DNA_ligase_A_M"/>
    <property type="match status" value="1"/>
</dbReference>
<name>A0A3E1BY39_RHILT</name>
<evidence type="ECO:0000256" key="5">
    <source>
        <dbReference type="SAM" id="MobiDB-lite"/>
    </source>
</evidence>
<comment type="catalytic activity">
    <reaction evidence="4">
        <text>ATP + (deoxyribonucleotide)n-3'-hydroxyl + 5'-phospho-(deoxyribonucleotide)m = (deoxyribonucleotide)n+m + AMP + diphosphate.</text>
        <dbReference type="EC" id="6.5.1.1"/>
    </reaction>
</comment>
<dbReference type="AlphaFoldDB" id="A0A3E1BY39"/>
<dbReference type="EMBL" id="NAOO01000004">
    <property type="protein sequence ID" value="RFB99933.1"/>
    <property type="molecule type" value="Genomic_DNA"/>
</dbReference>
<dbReference type="PROSITE" id="PS50160">
    <property type="entry name" value="DNA_LIGASE_A3"/>
    <property type="match status" value="1"/>
</dbReference>
<dbReference type="SUPFAM" id="SSF56091">
    <property type="entry name" value="DNA ligase/mRNA capping enzyme, catalytic domain"/>
    <property type="match status" value="1"/>
</dbReference>
<organism evidence="7 8">
    <name type="scientific">Rhizobium leguminosarum bv. trifolii</name>
    <dbReference type="NCBI Taxonomy" id="386"/>
    <lineage>
        <taxon>Bacteria</taxon>
        <taxon>Pseudomonadati</taxon>
        <taxon>Pseudomonadota</taxon>
        <taxon>Alphaproteobacteria</taxon>
        <taxon>Hyphomicrobiales</taxon>
        <taxon>Rhizobiaceae</taxon>
        <taxon>Rhizobium/Agrobacterium group</taxon>
        <taxon>Rhizobium</taxon>
    </lineage>
</organism>
<evidence type="ECO:0000313" key="8">
    <source>
        <dbReference type="Proteomes" id="UP000256748"/>
    </source>
</evidence>
<gene>
    <name evidence="7" type="ORF">B5K10_05360</name>
</gene>
<dbReference type="InterPro" id="IPR012310">
    <property type="entry name" value="DNA_ligase_ATP-dep_cent"/>
</dbReference>
<dbReference type="EC" id="6.5.1.1" evidence="2"/>
<dbReference type="GO" id="GO:0006281">
    <property type="term" value="P:DNA repair"/>
    <property type="evidence" value="ECO:0007669"/>
    <property type="project" value="InterPro"/>
</dbReference>
<evidence type="ECO:0000256" key="2">
    <source>
        <dbReference type="ARBA" id="ARBA00012727"/>
    </source>
</evidence>
<dbReference type="GO" id="GO:0003910">
    <property type="term" value="F:DNA ligase (ATP) activity"/>
    <property type="evidence" value="ECO:0007669"/>
    <property type="project" value="UniProtKB-EC"/>
</dbReference>
<evidence type="ECO:0000256" key="4">
    <source>
        <dbReference type="ARBA" id="ARBA00034003"/>
    </source>
</evidence>
<protein>
    <recommendedName>
        <fullName evidence="2">DNA ligase (ATP)</fullName>
        <ecNumber evidence="2">6.5.1.1</ecNumber>
    </recommendedName>
</protein>
<dbReference type="Gene3D" id="3.30.470.30">
    <property type="entry name" value="DNA ligase/mRNA capping enzyme"/>
    <property type="match status" value="1"/>
</dbReference>
<dbReference type="NCBIfam" id="TIGR02779">
    <property type="entry name" value="NHEJ_ligase_lig"/>
    <property type="match status" value="1"/>
</dbReference>
<dbReference type="Proteomes" id="UP000256748">
    <property type="component" value="Unassembled WGS sequence"/>
</dbReference>
<feature type="domain" description="ATP-dependent DNA ligase family profile" evidence="6">
    <location>
        <begin position="145"/>
        <end position="228"/>
    </location>
</feature>
<dbReference type="CDD" id="cd07971">
    <property type="entry name" value="OBF_DNA_ligase_LigD"/>
    <property type="match status" value="1"/>
</dbReference>
<evidence type="ECO:0000256" key="1">
    <source>
        <dbReference type="ARBA" id="ARBA00007572"/>
    </source>
</evidence>
<evidence type="ECO:0000256" key="3">
    <source>
        <dbReference type="ARBA" id="ARBA00022598"/>
    </source>
</evidence>
<dbReference type="Gene3D" id="2.40.50.140">
    <property type="entry name" value="Nucleic acid-binding proteins"/>
    <property type="match status" value="1"/>
</dbReference>
<feature type="region of interest" description="Disordered" evidence="5">
    <location>
        <begin position="13"/>
        <end position="37"/>
    </location>
</feature>
<dbReference type="GO" id="GO:0005524">
    <property type="term" value="F:ATP binding"/>
    <property type="evidence" value="ECO:0007669"/>
    <property type="project" value="InterPro"/>
</dbReference>
<evidence type="ECO:0000313" key="7">
    <source>
        <dbReference type="EMBL" id="RFB99933.1"/>
    </source>
</evidence>